<dbReference type="Pfam" id="PF04539">
    <property type="entry name" value="Sigma70_r3"/>
    <property type="match status" value="1"/>
</dbReference>
<feature type="domain" description="RNA polymerase sigma-70" evidence="8">
    <location>
        <begin position="101"/>
        <end position="114"/>
    </location>
</feature>
<dbReference type="InterPro" id="IPR014284">
    <property type="entry name" value="RNA_pol_sigma-70_dom"/>
</dbReference>
<keyword evidence="3 6" id="KW-0731">Sigma factor</keyword>
<evidence type="ECO:0000256" key="1">
    <source>
        <dbReference type="ARBA" id="ARBA00007788"/>
    </source>
</evidence>
<dbReference type="Gene3D" id="1.10.10.10">
    <property type="entry name" value="Winged helix-like DNA-binding domain superfamily/Winged helix DNA-binding domain"/>
    <property type="match status" value="2"/>
</dbReference>
<keyword evidence="5 6" id="KW-0804">Transcription</keyword>
<dbReference type="InterPro" id="IPR000943">
    <property type="entry name" value="RNA_pol_sigma70"/>
</dbReference>
<dbReference type="InterPro" id="IPR007630">
    <property type="entry name" value="RNA_pol_sigma70_r4"/>
</dbReference>
<comment type="function">
    <text evidence="6">Sigma factors are initiation factors that promote the attachment of RNA polymerase to specific initiation sites and are then released.</text>
</comment>
<keyword evidence="4 6" id="KW-0238">DNA-binding</keyword>
<evidence type="ECO:0000256" key="2">
    <source>
        <dbReference type="ARBA" id="ARBA00023015"/>
    </source>
</evidence>
<dbReference type="PRINTS" id="PR00046">
    <property type="entry name" value="SIGMA70FCT"/>
</dbReference>
<dbReference type="GO" id="GO:0003677">
    <property type="term" value="F:DNA binding"/>
    <property type="evidence" value="ECO:0007669"/>
    <property type="project" value="UniProtKB-KW"/>
</dbReference>
<dbReference type="InterPro" id="IPR007624">
    <property type="entry name" value="RNA_pol_sigma70_r3"/>
</dbReference>
<dbReference type="PROSITE" id="PS00715">
    <property type="entry name" value="SIGMA70_1"/>
    <property type="match status" value="1"/>
</dbReference>
<keyword evidence="2 6" id="KW-0805">Transcription regulation</keyword>
<evidence type="ECO:0000256" key="5">
    <source>
        <dbReference type="ARBA" id="ARBA00023163"/>
    </source>
</evidence>
<dbReference type="PANTHER" id="PTHR30603">
    <property type="entry name" value="RNA POLYMERASE SIGMA FACTOR RPO"/>
    <property type="match status" value="1"/>
</dbReference>
<dbReference type="SUPFAM" id="SSF88946">
    <property type="entry name" value="Sigma2 domain of RNA polymerase sigma factors"/>
    <property type="match status" value="1"/>
</dbReference>
<dbReference type="Gene3D" id="1.10.601.10">
    <property type="entry name" value="RNA Polymerase Primary Sigma Factor"/>
    <property type="match status" value="1"/>
</dbReference>
<dbReference type="AlphaFoldDB" id="P77841"/>
<dbReference type="CDD" id="cd06171">
    <property type="entry name" value="Sigma70_r4"/>
    <property type="match status" value="1"/>
</dbReference>
<dbReference type="SUPFAM" id="SSF88659">
    <property type="entry name" value="Sigma3 and sigma4 domains of RNA polymerase sigma factors"/>
    <property type="match status" value="2"/>
</dbReference>
<dbReference type="PANTHER" id="PTHR30603:SF60">
    <property type="entry name" value="RNA POLYMERASE SIGMA FACTOR RPOD"/>
    <property type="match status" value="1"/>
</dbReference>
<organism evidence="10">
    <name type="scientific">Chloroflexus aurantiacus</name>
    <dbReference type="NCBI Taxonomy" id="1108"/>
    <lineage>
        <taxon>Bacteria</taxon>
        <taxon>Bacillati</taxon>
        <taxon>Chloroflexota</taxon>
        <taxon>Chloroflexia</taxon>
        <taxon>Chloroflexales</taxon>
        <taxon>Chloroflexineae</taxon>
        <taxon>Chloroflexaceae</taxon>
        <taxon>Chloroflexus</taxon>
    </lineage>
</organism>
<evidence type="ECO:0000256" key="7">
    <source>
        <dbReference type="SAM" id="MobiDB-lite"/>
    </source>
</evidence>
<dbReference type="Pfam" id="PF04545">
    <property type="entry name" value="Sigma70_r4"/>
    <property type="match status" value="1"/>
</dbReference>
<feature type="domain" description="RNA polymerase sigma-70" evidence="9">
    <location>
        <begin position="270"/>
        <end position="296"/>
    </location>
</feature>
<dbReference type="Pfam" id="PF00140">
    <property type="entry name" value="Sigma70_r1_2"/>
    <property type="match status" value="1"/>
</dbReference>
<evidence type="ECO:0000256" key="6">
    <source>
        <dbReference type="RuleBase" id="RU362124"/>
    </source>
</evidence>
<proteinExistence type="inferred from homology"/>
<dbReference type="InterPro" id="IPR036388">
    <property type="entry name" value="WH-like_DNA-bd_sf"/>
</dbReference>
<evidence type="ECO:0000256" key="4">
    <source>
        <dbReference type="ARBA" id="ARBA00023125"/>
    </source>
</evidence>
<comment type="similarity">
    <text evidence="1 6">Belongs to the sigma-70 factor family.</text>
</comment>
<dbReference type="InterPro" id="IPR007627">
    <property type="entry name" value="RNA_pol_sigma70_r2"/>
</dbReference>
<protein>
    <recommendedName>
        <fullName evidence="6">RNA polymerase sigma factor</fullName>
    </recommendedName>
</protein>
<dbReference type="Pfam" id="PF04542">
    <property type="entry name" value="Sigma70_r2"/>
    <property type="match status" value="1"/>
</dbReference>
<evidence type="ECO:0000259" key="9">
    <source>
        <dbReference type="PROSITE" id="PS00716"/>
    </source>
</evidence>
<reference evidence="10" key="1">
    <citation type="journal article" date="1998" name="Arch. Microbiol.">
        <title>Characterization of the group 1 and group 2 sigma factors of the green sulfur bacterium Chlorobium tepidum and the green non-sulfur bacterium Chloroflexus aurantiacus.</title>
        <authorList>
            <person name="Gruber T.M."/>
            <person name="Bryant D.A."/>
        </authorList>
    </citation>
    <scope>NUCLEOTIDE SEQUENCE</scope>
    <source>
        <strain evidence="10">J10fl</strain>
    </source>
</reference>
<dbReference type="GO" id="GO:0016987">
    <property type="term" value="F:sigma factor activity"/>
    <property type="evidence" value="ECO:0007669"/>
    <property type="project" value="UniProtKB-KW"/>
</dbReference>
<sequence length="312" mass="35031">MRNPTTIGRSASDPIVLYLNEIGAEPLLTFEQEQHLAQTMSQGRRAAERLHNEPLLPLAEKQRLIAQVNAGTGRAQLINSNLRLVVSIARRYQGHALSLLDLIQEGSVGLMGAVDKFDASRGLKFSTYATYWIRQSIGRAIADHSRTVRLPVHLGERLSRLSRLRQELSQQLDREPTLEELAAGCRPERRAGRTAEQAGLAPTSLDEPHTEDGGGALAEILTDPLQPTPFDEVSESMLQADVQHALQQLSPRERSILRLRYGLDGEPMHTLEQIGQRLRLTRERVRQLEHEALRKLRDPSLHPQLQGYVNEE</sequence>
<gene>
    <name evidence="10" type="primary">sigC</name>
</gene>
<dbReference type="InterPro" id="IPR013324">
    <property type="entry name" value="RNA_pol_sigma_r3/r4-like"/>
</dbReference>
<dbReference type="EMBL" id="U67721">
    <property type="protein sequence ID" value="AAB07553.1"/>
    <property type="molecule type" value="Genomic_DNA"/>
</dbReference>
<evidence type="ECO:0000259" key="8">
    <source>
        <dbReference type="PROSITE" id="PS00715"/>
    </source>
</evidence>
<feature type="region of interest" description="Disordered" evidence="7">
    <location>
        <begin position="178"/>
        <end position="215"/>
    </location>
</feature>
<name>P77841_CHLAU</name>
<dbReference type="InterPro" id="IPR013325">
    <property type="entry name" value="RNA_pol_sigma_r2"/>
</dbReference>
<evidence type="ECO:0000313" key="10">
    <source>
        <dbReference type="EMBL" id="AAB07553.1"/>
    </source>
</evidence>
<accession>P77841</accession>
<dbReference type="InterPro" id="IPR009042">
    <property type="entry name" value="RNA_pol_sigma70_r1_2"/>
</dbReference>
<dbReference type="PROSITE" id="PS00716">
    <property type="entry name" value="SIGMA70_2"/>
    <property type="match status" value="1"/>
</dbReference>
<dbReference type="InterPro" id="IPR050239">
    <property type="entry name" value="Sigma-70_RNA_pol_init_factors"/>
</dbReference>
<dbReference type="NCBIfam" id="TIGR02937">
    <property type="entry name" value="sigma70-ECF"/>
    <property type="match status" value="1"/>
</dbReference>
<dbReference type="GO" id="GO:0006352">
    <property type="term" value="P:DNA-templated transcription initiation"/>
    <property type="evidence" value="ECO:0007669"/>
    <property type="project" value="InterPro"/>
</dbReference>
<evidence type="ECO:0000256" key="3">
    <source>
        <dbReference type="ARBA" id="ARBA00023082"/>
    </source>
</evidence>